<gene>
    <name evidence="2" type="ORF">FCN80_17385</name>
</gene>
<name>A0ABY2SIC6_9HYPH</name>
<sequence>MDEDCCNALAIGAALMRESQRLMGHKNSADPAVTHSAPPVKTRLSATGVALVGLSLSGLGLLGGAWFIGARQGGNMPAGQRRAGQPAVHRGLDDVAYWSAAPTLTPVKLRFSAKTGNRVYSEQSGSPVVKRRKKSSRDADSIRGIPSAILAVLQDPALDWRVSNLLDEIFRVADNAPDVRNASSRQQHHLRLLFGCITHMRDNLDDKEGRIQRQHLAPSGRYALNRLWDIANGLVGDEAQAAIKTFKRDYSVQKHESHNKEATLTPSLLTERYFTVTPPVRRSNAPGDASAFDAKGARTVTRALRGHAQPNTGNISLFINMPQKRHVLPAPQKPEKILDQVEKVKLFQTSCRDERENMTLPNILNAVAYAMENPITAIVKEGKIVIDHLSGIGCPEASHELLEKIENALDSLLSWFPYYNNARLIARITAKALNVISDALKENMLSDDHISAITFDMVSLSKNLISSLETKHQNSLADLSKKNSLTKMVEPIKYNKNKLIIETDKPKRHWEIDRRFNNILIKDSRQIMFFDAQAEKWRIHENTLFNHMHKKNILLAEQVFSWDRDLSCLLNSSPQYYNDAILLRNREQIYALVDARFIHIKEVVVNHDIYRYMGRTQTSAENASPFLPIVTRGGEWVFEENTSPLVSQALEINFHRNARTNQRLVSDQISHTDVTPMTLSQKLQYDNILHSYIKISNNYYHLQYGFGGQWYLQGEHDIMPLKKKYNQFYQKETFFEDIIEIYREDITGPYGSSNSEKAFIDNSVIFQIKNKKLMDDAFTHIDVQRAGFIHGTLHASDNYDYLPYRNRFFRITDHGDDTYTLSGSKGRPTIHVYKNSKSNTFYFFDDIVYDIPRESLTKIQFCRSKRQVFPFCQSHYVSRDLAQLLSINVKHGIKITDPLRDFEPFVSLDGFYRHKKDSKKIIYRTKDNLYYHAIEQSHKDVQAIPGFFLLYGGNPDGTLNSNHLIAEVAILKDFHDKKVILSTRTEAYSIIFNIDEHATRIMERRRSRQNRIYNFSLPSLKLRLAENDKNLGEILKKEFMSLCSKKIVFSFKQMDEELKTVLRNFYNNPFTYKLSSLLEAKGNSDYSNFIDIIDVSINLARNNIKASIENLKHNRLRVELFITRKLALVNNHALAFFLDIFLEKLKRVSLFFENPHENIFLVSKQTNEQSIVRMESHIWQDPVKFIEKRGQSVLGFTMIGDPLDRIFLNTELFQNGFSMNNYQDFTRKDFFISLITDTLCHEAAHAVNSGYDLIYLPVNKRGSIMELDESIDFITRSIHSNRGLEKEFYYLSQIFFTSNPTYQIYTLESLMTRHNLHGIFQIDDFFKALIILNNPDTISLLIREVAAITPPAPSVKS</sequence>
<accession>A0ABY2SIC6</accession>
<keyword evidence="1" id="KW-0472">Membrane</keyword>
<protein>
    <submittedName>
        <fullName evidence="2">Uncharacterized protein</fullName>
    </submittedName>
</protein>
<keyword evidence="1" id="KW-1133">Transmembrane helix</keyword>
<organism evidence="2 3">
    <name type="scientific">Martelella alba</name>
    <dbReference type="NCBI Taxonomy" id="2590451"/>
    <lineage>
        <taxon>Bacteria</taxon>
        <taxon>Pseudomonadati</taxon>
        <taxon>Pseudomonadota</taxon>
        <taxon>Alphaproteobacteria</taxon>
        <taxon>Hyphomicrobiales</taxon>
        <taxon>Aurantimonadaceae</taxon>
        <taxon>Martelella</taxon>
    </lineage>
</organism>
<proteinExistence type="predicted"/>
<reference evidence="2 3" key="1">
    <citation type="submission" date="2019-04" db="EMBL/GenBank/DDBJ databases">
        <authorList>
            <person name="Li M."/>
            <person name="Gao C."/>
        </authorList>
    </citation>
    <scope>NUCLEOTIDE SEQUENCE [LARGE SCALE GENOMIC DNA]</scope>
    <source>
        <strain evidence="2 3">BGMRC 2031</strain>
    </source>
</reference>
<keyword evidence="1" id="KW-0812">Transmembrane</keyword>
<evidence type="ECO:0000313" key="3">
    <source>
        <dbReference type="Proteomes" id="UP000305202"/>
    </source>
</evidence>
<feature type="transmembrane region" description="Helical" evidence="1">
    <location>
        <begin position="49"/>
        <end position="68"/>
    </location>
</feature>
<comment type="caution">
    <text evidence="2">The sequence shown here is derived from an EMBL/GenBank/DDBJ whole genome shotgun (WGS) entry which is preliminary data.</text>
</comment>
<dbReference type="RefSeq" id="WP_136991438.1">
    <property type="nucleotide sequence ID" value="NZ_SZPQ01000027.1"/>
</dbReference>
<evidence type="ECO:0000313" key="2">
    <source>
        <dbReference type="EMBL" id="TKI04588.1"/>
    </source>
</evidence>
<keyword evidence="3" id="KW-1185">Reference proteome</keyword>
<dbReference type="Proteomes" id="UP000305202">
    <property type="component" value="Unassembled WGS sequence"/>
</dbReference>
<dbReference type="EMBL" id="SZPQ01000027">
    <property type="protein sequence ID" value="TKI04588.1"/>
    <property type="molecule type" value="Genomic_DNA"/>
</dbReference>
<evidence type="ECO:0000256" key="1">
    <source>
        <dbReference type="SAM" id="Phobius"/>
    </source>
</evidence>